<evidence type="ECO:0000256" key="2">
    <source>
        <dbReference type="ARBA" id="ARBA00022692"/>
    </source>
</evidence>
<dbReference type="InterPro" id="IPR051668">
    <property type="entry name" value="ATG33"/>
</dbReference>
<dbReference type="AlphaFoldDB" id="A0A1E4TBN4"/>
<dbReference type="GO" id="GO:0016236">
    <property type="term" value="P:macroautophagy"/>
    <property type="evidence" value="ECO:0007669"/>
    <property type="project" value="TreeGrafter"/>
</dbReference>
<dbReference type="EMBL" id="KV453843">
    <property type="protein sequence ID" value="ODV89170.1"/>
    <property type="molecule type" value="Genomic_DNA"/>
</dbReference>
<feature type="transmembrane region" description="Helical" evidence="6">
    <location>
        <begin position="148"/>
        <end position="168"/>
    </location>
</feature>
<dbReference type="PANTHER" id="PTHR37278:SF1">
    <property type="entry name" value="AUTOPHAGY-RELATED PROTEIN 33-RELATED"/>
    <property type="match status" value="1"/>
</dbReference>
<dbReference type="GO" id="GO:0000422">
    <property type="term" value="P:autophagy of mitochondrion"/>
    <property type="evidence" value="ECO:0007669"/>
    <property type="project" value="TreeGrafter"/>
</dbReference>
<evidence type="ECO:0000313" key="7">
    <source>
        <dbReference type="EMBL" id="ODV89170.1"/>
    </source>
</evidence>
<dbReference type="GO" id="GO:0005741">
    <property type="term" value="C:mitochondrial outer membrane"/>
    <property type="evidence" value="ECO:0007669"/>
    <property type="project" value="TreeGrafter"/>
</dbReference>
<keyword evidence="3 6" id="KW-1133">Transmembrane helix</keyword>
<evidence type="ECO:0000313" key="8">
    <source>
        <dbReference type="Proteomes" id="UP000095023"/>
    </source>
</evidence>
<comment type="subcellular location">
    <subcellularLocation>
        <location evidence="1">Membrane</location>
        <topology evidence="1">Multi-pass membrane protein</topology>
    </subcellularLocation>
</comment>
<dbReference type="OrthoDB" id="5336366at2759"/>
<accession>A0A1E4TBN4</accession>
<comment type="similarity">
    <text evidence="5">Belongs to the ATG33 family.</text>
</comment>
<evidence type="ECO:0000256" key="6">
    <source>
        <dbReference type="SAM" id="Phobius"/>
    </source>
</evidence>
<organism evidence="7 8">
    <name type="scientific">Tortispora caseinolytica NRRL Y-17796</name>
    <dbReference type="NCBI Taxonomy" id="767744"/>
    <lineage>
        <taxon>Eukaryota</taxon>
        <taxon>Fungi</taxon>
        <taxon>Dikarya</taxon>
        <taxon>Ascomycota</taxon>
        <taxon>Saccharomycotina</taxon>
        <taxon>Trigonopsidomycetes</taxon>
        <taxon>Trigonopsidales</taxon>
        <taxon>Trigonopsidaceae</taxon>
        <taxon>Tortispora</taxon>
    </lineage>
</organism>
<proteinExistence type="inferred from homology"/>
<evidence type="ECO:0000256" key="4">
    <source>
        <dbReference type="ARBA" id="ARBA00023136"/>
    </source>
</evidence>
<evidence type="ECO:0000256" key="1">
    <source>
        <dbReference type="ARBA" id="ARBA00004141"/>
    </source>
</evidence>
<sequence length="173" mass="18432">MACPTVIFTKVVGTVTLGMMTGVYASRRWIDMGVLEVEGSKPAEEGRGLFRKMTRILGGVSSAAMLLAFLRGGIRGRHPYLLYSALVGPICIGIDWLETSSFTLWPTEAENEEVETEGEVSNLDGSVYRDLGAESTPPKAKSTVVNPAFITAGFATSLLGFIVATVGIHGDMA</sequence>
<feature type="transmembrane region" description="Helical" evidence="6">
    <location>
        <begin position="6"/>
        <end position="25"/>
    </location>
</feature>
<keyword evidence="2 6" id="KW-0812">Transmembrane</keyword>
<gene>
    <name evidence="7" type="ORF">CANCADRAFT_3804</name>
</gene>
<feature type="transmembrane region" description="Helical" evidence="6">
    <location>
        <begin position="56"/>
        <end position="74"/>
    </location>
</feature>
<reference evidence="8" key="1">
    <citation type="submission" date="2016-02" db="EMBL/GenBank/DDBJ databases">
        <title>Comparative genomics of biotechnologically important yeasts.</title>
        <authorList>
            <consortium name="DOE Joint Genome Institute"/>
            <person name="Riley R."/>
            <person name="Haridas S."/>
            <person name="Wolfe K.H."/>
            <person name="Lopes M.R."/>
            <person name="Hittinger C.T."/>
            <person name="Goker M."/>
            <person name="Salamov A."/>
            <person name="Wisecaver J."/>
            <person name="Long T.M."/>
            <person name="Aerts A.L."/>
            <person name="Barry K."/>
            <person name="Choi C."/>
            <person name="Clum A."/>
            <person name="Coughlan A.Y."/>
            <person name="Deshpande S."/>
            <person name="Douglass A.P."/>
            <person name="Hanson S.J."/>
            <person name="Klenk H.-P."/>
            <person name="Labutti K."/>
            <person name="Lapidus A."/>
            <person name="Lindquist E."/>
            <person name="Lipzen A."/>
            <person name="Meier-Kolthoff J.P."/>
            <person name="Ohm R.A."/>
            <person name="Otillar R.P."/>
            <person name="Pangilinan J."/>
            <person name="Peng Y."/>
            <person name="Rokas A."/>
            <person name="Rosa C.A."/>
            <person name="Scheuner C."/>
            <person name="Sibirny A.A."/>
            <person name="Slot J.C."/>
            <person name="Stielow J.B."/>
            <person name="Sun H."/>
            <person name="Kurtzman C.P."/>
            <person name="Blackwell M."/>
            <person name="Jeffries T.W."/>
            <person name="Grigoriev I.V."/>
        </authorList>
    </citation>
    <scope>NUCLEOTIDE SEQUENCE [LARGE SCALE GENOMIC DNA]</scope>
    <source>
        <strain evidence="8">NRRL Y-17796</strain>
    </source>
</reference>
<evidence type="ECO:0000256" key="5">
    <source>
        <dbReference type="ARBA" id="ARBA00038013"/>
    </source>
</evidence>
<feature type="transmembrane region" description="Helical" evidence="6">
    <location>
        <begin position="80"/>
        <end position="97"/>
    </location>
</feature>
<evidence type="ECO:0000256" key="3">
    <source>
        <dbReference type="ARBA" id="ARBA00022989"/>
    </source>
</evidence>
<keyword evidence="4 6" id="KW-0472">Membrane</keyword>
<name>A0A1E4TBN4_9ASCO</name>
<protein>
    <submittedName>
        <fullName evidence="7">Uncharacterized protein</fullName>
    </submittedName>
</protein>
<dbReference type="PANTHER" id="PTHR37278">
    <property type="entry name" value="AUTOPHAGY-RELATED PROTEIN 33-RELATED"/>
    <property type="match status" value="1"/>
</dbReference>
<keyword evidence="8" id="KW-1185">Reference proteome</keyword>
<dbReference type="Proteomes" id="UP000095023">
    <property type="component" value="Unassembled WGS sequence"/>
</dbReference>